<accession>A0ABT6LA70</accession>
<protein>
    <recommendedName>
        <fullName evidence="1">TIR domain-containing protein</fullName>
    </recommendedName>
</protein>
<dbReference type="Proteomes" id="UP001160499">
    <property type="component" value="Unassembled WGS sequence"/>
</dbReference>
<evidence type="ECO:0000259" key="1">
    <source>
        <dbReference type="Pfam" id="PF13676"/>
    </source>
</evidence>
<dbReference type="EMBL" id="JARXVH010000001">
    <property type="protein sequence ID" value="MDH6213213.1"/>
    <property type="molecule type" value="Genomic_DNA"/>
</dbReference>
<gene>
    <name evidence="2" type="ORF">M2283_000492</name>
</gene>
<proteinExistence type="predicted"/>
<organism evidence="2 3">
    <name type="scientific">Streptomyces pseudovenezuelae</name>
    <dbReference type="NCBI Taxonomy" id="67350"/>
    <lineage>
        <taxon>Bacteria</taxon>
        <taxon>Bacillati</taxon>
        <taxon>Actinomycetota</taxon>
        <taxon>Actinomycetes</taxon>
        <taxon>Kitasatosporales</taxon>
        <taxon>Streptomycetaceae</taxon>
        <taxon>Streptomyces</taxon>
        <taxon>Streptomyces aurantiacus group</taxon>
    </lineage>
</organism>
<reference evidence="2 3" key="1">
    <citation type="submission" date="2023-04" db="EMBL/GenBank/DDBJ databases">
        <title>Forest soil microbial communities from Buena Vista Peninsula, Colon Province, Panama.</title>
        <authorList>
            <person name="Bouskill N."/>
        </authorList>
    </citation>
    <scope>NUCLEOTIDE SEQUENCE [LARGE SCALE GENOMIC DNA]</scope>
    <source>
        <strain evidence="2 3">GGS1</strain>
    </source>
</reference>
<evidence type="ECO:0000313" key="3">
    <source>
        <dbReference type="Proteomes" id="UP001160499"/>
    </source>
</evidence>
<feature type="domain" description="TIR" evidence="1">
    <location>
        <begin position="309"/>
        <end position="420"/>
    </location>
</feature>
<dbReference type="RefSeq" id="WP_280874241.1">
    <property type="nucleotide sequence ID" value="NZ_JARXVH010000001.1"/>
</dbReference>
<comment type="caution">
    <text evidence="2">The sequence shown here is derived from an EMBL/GenBank/DDBJ whole genome shotgun (WGS) entry which is preliminary data.</text>
</comment>
<keyword evidence="3" id="KW-1185">Reference proteome</keyword>
<dbReference type="InterPro" id="IPR000157">
    <property type="entry name" value="TIR_dom"/>
</dbReference>
<evidence type="ECO:0000313" key="2">
    <source>
        <dbReference type="EMBL" id="MDH6213213.1"/>
    </source>
</evidence>
<sequence>MNTARRIPTYFSHSYRREDRDVNEFFWRTFDAHRFGFTVDPQSGPLSTCHLEMVMRRSACFVAVVTLRRQQHTYKCSPFIVYEYGLAVRARKPRLVFAEKGVPAHLFPDATERFVFDRDDLDTYDGFEGPVRRLLLQAQGYSAAGDQLIGEVGLALPDSPAYRRAMPLLTQALQRFGYAVSKVDLDFRDPGGIAFQLDRFDFVMIDVAARRLPKWLYPLLFGRFIPTLNLVHHEAADRSDRRVPEMVVGEVLRDATQPYDPVLWWRDPGQLATELERQLARFDLPRNQFRTMDEGIGYIRSTGRAHGRIFLSTAGPDNALSREVGRVLKLHNFDFFHYVYNNTIPKGSNWQLRLEEQLTASQVFVPLVSEAYWRSDWCRRELVTARKLSDEGRLTIIPYFLDGSSGETIPEQGTDIADLTEAERVGRIVGDMDTHFTDRPAQDPVSGAEA</sequence>
<dbReference type="SUPFAM" id="SSF52200">
    <property type="entry name" value="Toll/Interleukin receptor TIR domain"/>
    <property type="match status" value="1"/>
</dbReference>
<dbReference type="Pfam" id="PF13676">
    <property type="entry name" value="TIR_2"/>
    <property type="match status" value="1"/>
</dbReference>
<name>A0ABT6LA70_9ACTN</name>
<dbReference type="Gene3D" id="3.40.50.10140">
    <property type="entry name" value="Toll/interleukin-1 receptor homology (TIR) domain"/>
    <property type="match status" value="1"/>
</dbReference>
<dbReference type="InterPro" id="IPR035897">
    <property type="entry name" value="Toll_tir_struct_dom_sf"/>
</dbReference>